<accession>A0A0W0RJB8</accession>
<keyword evidence="5 9" id="KW-0812">Transmembrane</keyword>
<evidence type="ECO:0000256" key="7">
    <source>
        <dbReference type="ARBA" id="ARBA00023136"/>
    </source>
</evidence>
<keyword evidence="4" id="KW-0997">Cell inner membrane</keyword>
<evidence type="ECO:0000256" key="6">
    <source>
        <dbReference type="ARBA" id="ARBA00022989"/>
    </source>
</evidence>
<name>A0A0W0RJB8_LEGBO</name>
<dbReference type="GO" id="GO:0005886">
    <property type="term" value="C:plasma membrane"/>
    <property type="evidence" value="ECO:0007669"/>
    <property type="project" value="UniProtKB-SubCell"/>
</dbReference>
<evidence type="ECO:0000256" key="8">
    <source>
        <dbReference type="ARBA" id="ARBA00035655"/>
    </source>
</evidence>
<evidence type="ECO:0000256" key="9">
    <source>
        <dbReference type="SAM" id="Phobius"/>
    </source>
</evidence>
<organism evidence="10 11">
    <name type="scientific">Legionella bozemanae</name>
    <name type="common">Fluoribacter bozemanae</name>
    <dbReference type="NCBI Taxonomy" id="447"/>
    <lineage>
        <taxon>Bacteria</taxon>
        <taxon>Pseudomonadati</taxon>
        <taxon>Pseudomonadota</taxon>
        <taxon>Gammaproteobacteria</taxon>
        <taxon>Legionellales</taxon>
        <taxon>Legionellaceae</taxon>
        <taxon>Legionella</taxon>
    </lineage>
</organism>
<feature type="transmembrane region" description="Helical" evidence="9">
    <location>
        <begin position="79"/>
        <end position="97"/>
    </location>
</feature>
<evidence type="ECO:0000256" key="3">
    <source>
        <dbReference type="ARBA" id="ARBA00022475"/>
    </source>
</evidence>
<evidence type="ECO:0000256" key="2">
    <source>
        <dbReference type="ARBA" id="ARBA00022448"/>
    </source>
</evidence>
<protein>
    <submittedName>
        <fullName evidence="10">Transmembrane protein</fullName>
    </submittedName>
</protein>
<evidence type="ECO:0000313" key="10">
    <source>
        <dbReference type="EMBL" id="KTC71156.1"/>
    </source>
</evidence>
<dbReference type="STRING" id="447.Lboz_2733"/>
<gene>
    <name evidence="10" type="ORF">Lboz_2733</name>
</gene>
<dbReference type="InterPro" id="IPR007272">
    <property type="entry name" value="Sulf_transp_TsuA/YedE"/>
</dbReference>
<comment type="similarity">
    <text evidence="8">Belongs to the TsuA/YedE (TC 9.B.102) family.</text>
</comment>
<sequence>MIIEIHVVLGGILLGVAAGIMLLVRGRILGCSGILFRSWDFTTYRPNIDNISFIVGLFLSGVLFNFLQTVPNPAAVFKTNYELLILGGILVGGGTYLGNGCTSGHGLCGISLLRKRSIIAVSIFFPIAIITSWLTH</sequence>
<dbReference type="PANTHER" id="PTHR30574">
    <property type="entry name" value="INNER MEMBRANE PROTEIN YEDE"/>
    <property type="match status" value="1"/>
</dbReference>
<comment type="subcellular location">
    <subcellularLocation>
        <location evidence="1">Cell inner membrane</location>
        <topology evidence="1">Multi-pass membrane protein</topology>
    </subcellularLocation>
</comment>
<dbReference type="OrthoDB" id="9814020at2"/>
<keyword evidence="7 9" id="KW-0472">Membrane</keyword>
<evidence type="ECO:0000256" key="4">
    <source>
        <dbReference type="ARBA" id="ARBA00022519"/>
    </source>
</evidence>
<comment type="caution">
    <text evidence="10">The sequence shown here is derived from an EMBL/GenBank/DDBJ whole genome shotgun (WGS) entry which is preliminary data.</text>
</comment>
<evidence type="ECO:0000256" key="1">
    <source>
        <dbReference type="ARBA" id="ARBA00004429"/>
    </source>
</evidence>
<dbReference type="Pfam" id="PF04143">
    <property type="entry name" value="Sulf_transp"/>
    <property type="match status" value="1"/>
</dbReference>
<feature type="transmembrane region" description="Helical" evidence="9">
    <location>
        <begin position="6"/>
        <end position="26"/>
    </location>
</feature>
<feature type="transmembrane region" description="Helical" evidence="9">
    <location>
        <begin position="47"/>
        <end position="67"/>
    </location>
</feature>
<reference evidence="10 11" key="1">
    <citation type="submission" date="2015-11" db="EMBL/GenBank/DDBJ databases">
        <title>Genomic analysis of 38 Legionella species identifies large and diverse effector repertoires.</title>
        <authorList>
            <person name="Burstein D."/>
            <person name="Amaro F."/>
            <person name="Zusman T."/>
            <person name="Lifshitz Z."/>
            <person name="Cohen O."/>
            <person name="Gilbert J.A."/>
            <person name="Pupko T."/>
            <person name="Shuman H.A."/>
            <person name="Segal G."/>
        </authorList>
    </citation>
    <scope>NUCLEOTIDE SEQUENCE [LARGE SCALE GENOMIC DNA]</scope>
    <source>
        <strain evidence="10 11">WIGA</strain>
    </source>
</reference>
<dbReference type="AlphaFoldDB" id="A0A0W0RJB8"/>
<evidence type="ECO:0000256" key="5">
    <source>
        <dbReference type="ARBA" id="ARBA00022692"/>
    </source>
</evidence>
<dbReference type="PATRIC" id="fig|447.4.peg.2909"/>
<dbReference type="PANTHER" id="PTHR30574:SF1">
    <property type="entry name" value="SULPHUR TRANSPORT DOMAIN-CONTAINING PROTEIN"/>
    <property type="match status" value="1"/>
</dbReference>
<keyword evidence="3" id="KW-1003">Cell membrane</keyword>
<evidence type="ECO:0000313" key="11">
    <source>
        <dbReference type="Proteomes" id="UP000054695"/>
    </source>
</evidence>
<dbReference type="Proteomes" id="UP000054695">
    <property type="component" value="Unassembled WGS sequence"/>
</dbReference>
<feature type="transmembrane region" description="Helical" evidence="9">
    <location>
        <begin position="118"/>
        <end position="135"/>
    </location>
</feature>
<keyword evidence="6 9" id="KW-1133">Transmembrane helix</keyword>
<keyword evidence="11" id="KW-1185">Reference proteome</keyword>
<dbReference type="EMBL" id="LNXU01000032">
    <property type="protein sequence ID" value="KTC71156.1"/>
    <property type="molecule type" value="Genomic_DNA"/>
</dbReference>
<keyword evidence="2" id="KW-0813">Transport</keyword>
<dbReference type="RefSeq" id="WP_058460564.1">
    <property type="nucleotide sequence ID" value="NZ_CAAAIY010000002.1"/>
</dbReference>
<proteinExistence type="inferred from homology"/>